<keyword evidence="3" id="KW-0963">Cytoplasm</keyword>
<keyword evidence="6" id="KW-0547">Nucleotide-binding</keyword>
<dbReference type="FunFam" id="1.10.8.1220:FF:000001">
    <property type="entry name" value="Dynein axonemal heavy chain 5"/>
    <property type="match status" value="1"/>
</dbReference>
<keyword evidence="4" id="KW-0493">Microtubule</keyword>
<dbReference type="VEuPathDB" id="VectorBase:GAUT031139"/>
<evidence type="ECO:0000313" key="16">
    <source>
        <dbReference type="Proteomes" id="UP000078200"/>
    </source>
</evidence>
<dbReference type="FunFam" id="3.40.50.300:FF:000049">
    <property type="entry name" value="Dynein, axonemal, heavy chain 5"/>
    <property type="match status" value="1"/>
</dbReference>
<dbReference type="GO" id="GO:0031514">
    <property type="term" value="C:motile cilium"/>
    <property type="evidence" value="ECO:0007669"/>
    <property type="project" value="UniProtKB-ARBA"/>
</dbReference>
<evidence type="ECO:0000259" key="14">
    <source>
        <dbReference type="Pfam" id="PF12781"/>
    </source>
</evidence>
<dbReference type="Pfam" id="PF12781">
    <property type="entry name" value="AAA_9"/>
    <property type="match status" value="2"/>
</dbReference>
<evidence type="ECO:0000256" key="13">
    <source>
        <dbReference type="ARBA" id="ARBA00023273"/>
    </source>
</evidence>
<dbReference type="GO" id="GO:0007018">
    <property type="term" value="P:microtubule-based movement"/>
    <property type="evidence" value="ECO:0007669"/>
    <property type="project" value="InterPro"/>
</dbReference>
<dbReference type="Gene3D" id="6.10.140.1060">
    <property type="match status" value="1"/>
</dbReference>
<keyword evidence="16" id="KW-1185">Reference proteome</keyword>
<evidence type="ECO:0000256" key="6">
    <source>
        <dbReference type="ARBA" id="ARBA00022741"/>
    </source>
</evidence>
<dbReference type="Gene3D" id="1.10.8.1220">
    <property type="match status" value="1"/>
</dbReference>
<keyword evidence="9" id="KW-0175">Coiled coil</keyword>
<evidence type="ECO:0000313" key="15">
    <source>
        <dbReference type="EnsemblMetazoa" id="GAUT031139-PA"/>
    </source>
</evidence>
<evidence type="ECO:0000256" key="4">
    <source>
        <dbReference type="ARBA" id="ARBA00022701"/>
    </source>
</evidence>
<keyword evidence="8" id="KW-0243">Dynein</keyword>
<dbReference type="InterPro" id="IPR027417">
    <property type="entry name" value="P-loop_NTPase"/>
</dbReference>
<dbReference type="PANTHER" id="PTHR22878:SF70">
    <property type="entry name" value="DYNEIN HEAVY CHAIN 2, AXONEMAL"/>
    <property type="match status" value="1"/>
</dbReference>
<dbReference type="GO" id="GO:0030286">
    <property type="term" value="C:dynein complex"/>
    <property type="evidence" value="ECO:0007669"/>
    <property type="project" value="UniProtKB-KW"/>
</dbReference>
<organism evidence="15 16">
    <name type="scientific">Glossina austeni</name>
    <name type="common">Savannah tsetse fly</name>
    <dbReference type="NCBI Taxonomy" id="7395"/>
    <lineage>
        <taxon>Eukaryota</taxon>
        <taxon>Metazoa</taxon>
        <taxon>Ecdysozoa</taxon>
        <taxon>Arthropoda</taxon>
        <taxon>Hexapoda</taxon>
        <taxon>Insecta</taxon>
        <taxon>Pterygota</taxon>
        <taxon>Neoptera</taxon>
        <taxon>Endopterygota</taxon>
        <taxon>Diptera</taxon>
        <taxon>Brachycera</taxon>
        <taxon>Muscomorpha</taxon>
        <taxon>Hippoboscoidea</taxon>
        <taxon>Glossinidae</taxon>
        <taxon>Glossina</taxon>
    </lineage>
</organism>
<evidence type="ECO:0000256" key="7">
    <source>
        <dbReference type="ARBA" id="ARBA00022840"/>
    </source>
</evidence>
<dbReference type="GO" id="GO:0045505">
    <property type="term" value="F:dynein intermediate chain binding"/>
    <property type="evidence" value="ECO:0007669"/>
    <property type="project" value="InterPro"/>
</dbReference>
<evidence type="ECO:0000256" key="8">
    <source>
        <dbReference type="ARBA" id="ARBA00023017"/>
    </source>
</evidence>
<dbReference type="EnsemblMetazoa" id="GAUT031139-RA">
    <property type="protein sequence ID" value="GAUT031139-PA"/>
    <property type="gene ID" value="GAUT031139"/>
</dbReference>
<keyword evidence="13" id="KW-0966">Cell projection</keyword>
<comment type="subcellular location">
    <subcellularLocation>
        <location evidence="1">Cytoplasm</location>
        <location evidence="1">Cytoskeleton</location>
        <location evidence="1">Cilium axoneme</location>
    </subcellularLocation>
</comment>
<feature type="domain" description="Dynein heavy chain ATP-binding dynein motor region" evidence="14">
    <location>
        <begin position="4"/>
        <end position="83"/>
    </location>
</feature>
<accession>A0A1A9VAK8</accession>
<evidence type="ECO:0000256" key="5">
    <source>
        <dbReference type="ARBA" id="ARBA00022737"/>
    </source>
</evidence>
<keyword evidence="12" id="KW-0206">Cytoskeleton</keyword>
<reference evidence="15" key="1">
    <citation type="submission" date="2020-05" db="UniProtKB">
        <authorList>
            <consortium name="EnsemblMetazoa"/>
        </authorList>
    </citation>
    <scope>IDENTIFICATION</scope>
    <source>
        <strain evidence="15">TTRI</strain>
    </source>
</reference>
<sequence>MQIRAWSLAGLPSDNFSVENAIIVSNSNRYSLLVDPQVQANKWIKNMEKKNSLKVIKQSDSNYMQVLELCITYGTPVLIENVGGYVIKCGDQMIEYNSNFRLYITTCLRNPHYSPEIMVMVTVINFMITEQGLREQLLGSVVAHERPDLQEKKEQLIIESAKNRDDLYTIESKILEVLSTSEGNVLEDENAINILSSSKILSEEIQKKQVVAVATEAEIDEARQRYVPVAKHSAILFFCISELANIDPMYQYSLGWFLNLFVNTILKAPKSNVLKERLANLNDFFTKSIYQNVCRSLFEKDKLVISLVMCLGILVSRGKVNKMHLLFFLTGGVGLQNIPPNPAPAWLPEKAWTQVVLASNLEGLDSTLGVNKSGMYYERFPTSID</sequence>
<name>A0A1A9VAK8_GLOAU</name>
<comment type="similarity">
    <text evidence="2">Belongs to the dynein heavy chain family.</text>
</comment>
<evidence type="ECO:0000256" key="10">
    <source>
        <dbReference type="ARBA" id="ARBA00023069"/>
    </source>
</evidence>
<dbReference type="GO" id="GO:0051959">
    <property type="term" value="F:dynein light intermediate chain binding"/>
    <property type="evidence" value="ECO:0007669"/>
    <property type="project" value="InterPro"/>
</dbReference>
<keyword evidence="10" id="KW-0969">Cilium</keyword>
<dbReference type="Gene3D" id="3.40.50.300">
    <property type="entry name" value="P-loop containing nucleotide triphosphate hydrolases"/>
    <property type="match status" value="2"/>
</dbReference>
<dbReference type="InterPro" id="IPR026983">
    <property type="entry name" value="DHC"/>
</dbReference>
<evidence type="ECO:0000256" key="2">
    <source>
        <dbReference type="ARBA" id="ARBA00008887"/>
    </source>
</evidence>
<dbReference type="AlphaFoldDB" id="A0A1A9VAK8"/>
<dbReference type="PANTHER" id="PTHR22878">
    <property type="entry name" value="DYNEIN HEAVY CHAIN 6, AXONEMAL-LIKE-RELATED"/>
    <property type="match status" value="1"/>
</dbReference>
<keyword evidence="11" id="KW-0505">Motor protein</keyword>
<dbReference type="GO" id="GO:0005874">
    <property type="term" value="C:microtubule"/>
    <property type="evidence" value="ECO:0007669"/>
    <property type="project" value="UniProtKB-KW"/>
</dbReference>
<evidence type="ECO:0000256" key="1">
    <source>
        <dbReference type="ARBA" id="ARBA00004430"/>
    </source>
</evidence>
<dbReference type="GO" id="GO:0005524">
    <property type="term" value="F:ATP binding"/>
    <property type="evidence" value="ECO:0007669"/>
    <property type="project" value="UniProtKB-KW"/>
</dbReference>
<feature type="domain" description="Dynein heavy chain ATP-binding dynein motor region" evidence="14">
    <location>
        <begin position="85"/>
        <end position="205"/>
    </location>
</feature>
<keyword evidence="5" id="KW-0677">Repeat</keyword>
<dbReference type="InterPro" id="IPR035706">
    <property type="entry name" value="AAA_9"/>
</dbReference>
<evidence type="ECO:0000256" key="3">
    <source>
        <dbReference type="ARBA" id="ARBA00022490"/>
    </source>
</evidence>
<protein>
    <recommendedName>
        <fullName evidence="14">Dynein heavy chain ATP-binding dynein motor region domain-containing protein</fullName>
    </recommendedName>
</protein>
<evidence type="ECO:0000256" key="9">
    <source>
        <dbReference type="ARBA" id="ARBA00023054"/>
    </source>
</evidence>
<dbReference type="STRING" id="7395.A0A1A9VAK8"/>
<proteinExistence type="inferred from homology"/>
<dbReference type="Proteomes" id="UP000078200">
    <property type="component" value="Unassembled WGS sequence"/>
</dbReference>
<evidence type="ECO:0000256" key="12">
    <source>
        <dbReference type="ARBA" id="ARBA00023212"/>
    </source>
</evidence>
<keyword evidence="7" id="KW-0067">ATP-binding</keyword>
<evidence type="ECO:0000256" key="11">
    <source>
        <dbReference type="ARBA" id="ARBA00023175"/>
    </source>
</evidence>
<dbReference type="GO" id="GO:0005930">
    <property type="term" value="C:axoneme"/>
    <property type="evidence" value="ECO:0007669"/>
    <property type="project" value="UniProtKB-SubCell"/>
</dbReference>